<dbReference type="Proteomes" id="UP001221757">
    <property type="component" value="Unassembled WGS sequence"/>
</dbReference>
<feature type="domain" description="DUF6534" evidence="1">
    <location>
        <begin position="6"/>
        <end position="74"/>
    </location>
</feature>
<reference evidence="2" key="1">
    <citation type="submission" date="2023-03" db="EMBL/GenBank/DDBJ databases">
        <title>Massive genome expansion in bonnet fungi (Mycena s.s.) driven by repeated elements and novel gene families across ecological guilds.</title>
        <authorList>
            <consortium name="Lawrence Berkeley National Laboratory"/>
            <person name="Harder C.B."/>
            <person name="Miyauchi S."/>
            <person name="Viragh M."/>
            <person name="Kuo A."/>
            <person name="Thoen E."/>
            <person name="Andreopoulos B."/>
            <person name="Lu D."/>
            <person name="Skrede I."/>
            <person name="Drula E."/>
            <person name="Henrissat B."/>
            <person name="Morin E."/>
            <person name="Kohler A."/>
            <person name="Barry K."/>
            <person name="LaButti K."/>
            <person name="Morin E."/>
            <person name="Salamov A."/>
            <person name="Lipzen A."/>
            <person name="Mereny Z."/>
            <person name="Hegedus B."/>
            <person name="Baldrian P."/>
            <person name="Stursova M."/>
            <person name="Weitz H."/>
            <person name="Taylor A."/>
            <person name="Grigoriev I.V."/>
            <person name="Nagy L.G."/>
            <person name="Martin F."/>
            <person name="Kauserud H."/>
        </authorList>
    </citation>
    <scope>NUCLEOTIDE SEQUENCE</scope>
    <source>
        <strain evidence="2">CBHHK067</strain>
    </source>
</reference>
<dbReference type="Pfam" id="PF20152">
    <property type="entry name" value="DUF6534"/>
    <property type="match status" value="1"/>
</dbReference>
<evidence type="ECO:0000313" key="2">
    <source>
        <dbReference type="EMBL" id="KAJ7701205.1"/>
    </source>
</evidence>
<protein>
    <recommendedName>
        <fullName evidence="1">DUF6534 domain-containing protein</fullName>
    </recommendedName>
</protein>
<organism evidence="2 3">
    <name type="scientific">Mycena rosella</name>
    <name type="common">Pink bonnet</name>
    <name type="synonym">Agaricus rosellus</name>
    <dbReference type="NCBI Taxonomy" id="1033263"/>
    <lineage>
        <taxon>Eukaryota</taxon>
        <taxon>Fungi</taxon>
        <taxon>Dikarya</taxon>
        <taxon>Basidiomycota</taxon>
        <taxon>Agaricomycotina</taxon>
        <taxon>Agaricomycetes</taxon>
        <taxon>Agaricomycetidae</taxon>
        <taxon>Agaricales</taxon>
        <taxon>Marasmiineae</taxon>
        <taxon>Mycenaceae</taxon>
        <taxon>Mycena</taxon>
    </lineage>
</organism>
<dbReference type="AlphaFoldDB" id="A0AAD7GQX3"/>
<name>A0AAD7GQX3_MYCRO</name>
<accession>A0AAD7GQX3</accession>
<comment type="caution">
    <text evidence="2">The sequence shown here is derived from an EMBL/GenBank/DDBJ whole genome shotgun (WGS) entry which is preliminary data.</text>
</comment>
<dbReference type="InterPro" id="IPR045339">
    <property type="entry name" value="DUF6534"/>
</dbReference>
<evidence type="ECO:0000259" key="1">
    <source>
        <dbReference type="Pfam" id="PF20152"/>
    </source>
</evidence>
<proteinExistence type="predicted"/>
<sequence length="135" mass="14752">MQAQHQSRFKSTETILNRLIINTIETGAITAGLALVELILFKIWPNTYYHITTEYVLGRMYSNVLIATLNGRHRSRNTPRGPANNFGTVHGESGTEMNTFTAGQSSATTKAGSHINGVVISTTVDTDKVTLSTHC</sequence>
<dbReference type="EMBL" id="JARKIE010000018">
    <property type="protein sequence ID" value="KAJ7701205.1"/>
    <property type="molecule type" value="Genomic_DNA"/>
</dbReference>
<evidence type="ECO:0000313" key="3">
    <source>
        <dbReference type="Proteomes" id="UP001221757"/>
    </source>
</evidence>
<keyword evidence="3" id="KW-1185">Reference proteome</keyword>
<gene>
    <name evidence="2" type="ORF">B0H17DRAFT_1046214</name>
</gene>